<sequence length="984" mass="104526">MDSVTRETVTAIVVCHGRDLSYFADTLAGVSHQRHQADHIVVAVPTLDPAYVELAKSHLDFEAENVHLVAAMGKNLGQVLSQLDFHGSDWLWILHADSCPYAGTLDILLRTGEASKRVGVVGPKQIAWDDTEAPVLLEVGIRATRSARRVPEIEPGERDQGQLDSRTDVLAVGSAGALVRRSVWDELGGFDPFLGPFGDGLEFCRRARRAGYRVVIEPQALIRHGRAALGDNPDGSYARRRSAQIYNALLAAPAAFVPLYALGYLLNALPRSLARLVMKETTLAWAEIGAGLRVLRMVNDVVRGRRRLAKSARVGPDALTPLEASSADIRHARREMRRSAKERRLLAEQPDPLTVKARADLARHSRRGLALTMAASLAMTVAVFVRVFSAGVLAGGGLAGDTTSAPELAHLIWSGWLDSGSGHPYAVDPLWMILLPLLALGHPFSMTLGALATGVLYAAMPAAACFAYLAAGRMSASWVVRTVTALLWIVAPPFLDALWHGELGAVVVHVTLPVAVFALAGAWNGSARSLGLASLALGVLAASTPAFGAVAVLIAVIGYAFRPGQRKRWLWMPVPALFLLALSLRRPALGLLFAQPGVPTGSESARATVERLLADPLLFAALAAVAGTAVFALLRLHRRWLIRLGWLIVAAGFGFATLAPQLAVARRLVPGGYQSVEGSPTVGYSIVWLGLWICITCAAHGLRSAMRKRSFGITQIVGGLLMLVVPVAVGGLGAGALIHMWKNEPVLGAHTPAIPALASEAYERHERVLALTATSTGLRGEVWRSAGIELHEYTMARGANEAISDPDAADAALATAVIQLAQGATDDMSLAEHAISIVLVPPAREGESPEFRSQLIGRLHTVPGLQYVTTGEAGTFWRVTGMTARARAGSALESGVVSAHGVVTGPATVVLAERADRGWQANDGELAPVEQGWAQAWKLPAGTATVSIDFVDPINRILVAGQVLALLASLVTALPFRRRVGGVQ</sequence>
<evidence type="ECO:0000313" key="3">
    <source>
        <dbReference type="Proteomes" id="UP000275951"/>
    </source>
</evidence>
<keyword evidence="1" id="KW-0812">Transmembrane</keyword>
<dbReference type="PANTHER" id="PTHR43685">
    <property type="entry name" value="GLYCOSYLTRANSFERASE"/>
    <property type="match status" value="1"/>
</dbReference>
<feature type="transmembrane region" description="Helical" evidence="1">
    <location>
        <begin position="535"/>
        <end position="557"/>
    </location>
</feature>
<protein>
    <submittedName>
        <fullName evidence="2">Glycosyltransferase family 2 protein</fullName>
    </submittedName>
</protein>
<feature type="transmembrane region" description="Helical" evidence="1">
    <location>
        <begin position="503"/>
        <end position="523"/>
    </location>
</feature>
<feature type="transmembrane region" description="Helical" evidence="1">
    <location>
        <begin position="613"/>
        <end position="634"/>
    </location>
</feature>
<evidence type="ECO:0000313" key="2">
    <source>
        <dbReference type="EMBL" id="AZR06634.1"/>
    </source>
</evidence>
<name>A0A3Q9GFI4_9ACTO</name>
<feature type="transmembrane region" description="Helical" evidence="1">
    <location>
        <begin position="682"/>
        <end position="702"/>
    </location>
</feature>
<dbReference type="PANTHER" id="PTHR43685:SF3">
    <property type="entry name" value="SLR2126 PROTEIN"/>
    <property type="match status" value="1"/>
</dbReference>
<dbReference type="Pfam" id="PF13641">
    <property type="entry name" value="Glyco_tranf_2_3"/>
    <property type="match status" value="1"/>
</dbReference>
<feature type="transmembrane region" description="Helical" evidence="1">
    <location>
        <begin position="245"/>
        <end position="269"/>
    </location>
</feature>
<dbReference type="InterPro" id="IPR050834">
    <property type="entry name" value="Glycosyltransf_2"/>
</dbReference>
<dbReference type="Gene3D" id="3.90.550.10">
    <property type="entry name" value="Spore Coat Polysaccharide Biosynthesis Protein SpsA, Chain A"/>
    <property type="match status" value="1"/>
</dbReference>
<reference evidence="2 3" key="1">
    <citation type="submission" date="2018-11" db="EMBL/GenBank/DDBJ databases">
        <title>Multidrug-resistant genes are associated with an 42-kb island TGI1 carrying a complex class 1 integron in a Trueperella pyogenes.</title>
        <authorList>
            <person name="Dong W."/>
        </authorList>
    </citation>
    <scope>NUCLEOTIDE SEQUENCE [LARGE SCALE GENOMIC DNA]</scope>
    <source>
        <strain evidence="2 3">TP4</strain>
    </source>
</reference>
<dbReference type="InterPro" id="IPR029044">
    <property type="entry name" value="Nucleotide-diphossugar_trans"/>
</dbReference>
<dbReference type="EMBL" id="CP033905">
    <property type="protein sequence ID" value="AZR06634.1"/>
    <property type="molecule type" value="Genomic_DNA"/>
</dbReference>
<organism evidence="2 3">
    <name type="scientific">Trueperella pyogenes</name>
    <dbReference type="NCBI Taxonomy" id="1661"/>
    <lineage>
        <taxon>Bacteria</taxon>
        <taxon>Bacillati</taxon>
        <taxon>Actinomycetota</taxon>
        <taxon>Actinomycetes</taxon>
        <taxon>Actinomycetales</taxon>
        <taxon>Actinomycetaceae</taxon>
        <taxon>Trueperella</taxon>
    </lineage>
</organism>
<dbReference type="Proteomes" id="UP000275951">
    <property type="component" value="Chromosome"/>
</dbReference>
<keyword evidence="1" id="KW-1133">Transmembrane helix</keyword>
<dbReference type="RefSeq" id="WP_126920031.1">
    <property type="nucleotide sequence ID" value="NZ_CP033905.1"/>
</dbReference>
<feature type="transmembrane region" description="Helical" evidence="1">
    <location>
        <begin position="714"/>
        <end position="741"/>
    </location>
</feature>
<evidence type="ECO:0000256" key="1">
    <source>
        <dbReference type="SAM" id="Phobius"/>
    </source>
</evidence>
<dbReference type="AlphaFoldDB" id="A0A3Q9GFI4"/>
<gene>
    <name evidence="2" type="ORF">EBQ10_04530</name>
</gene>
<feature type="transmembrane region" description="Helical" evidence="1">
    <location>
        <begin position="368"/>
        <end position="388"/>
    </location>
</feature>
<feature type="transmembrane region" description="Helical" evidence="1">
    <location>
        <begin position="448"/>
        <end position="469"/>
    </location>
</feature>
<proteinExistence type="predicted"/>
<dbReference type="SUPFAM" id="SSF53448">
    <property type="entry name" value="Nucleotide-diphospho-sugar transferases"/>
    <property type="match status" value="1"/>
</dbReference>
<keyword evidence="1" id="KW-0472">Membrane</keyword>
<feature type="transmembrane region" description="Helical" evidence="1">
    <location>
        <begin position="641"/>
        <end position="662"/>
    </location>
</feature>
<feature type="transmembrane region" description="Helical" evidence="1">
    <location>
        <begin position="475"/>
        <end position="491"/>
    </location>
</feature>
<accession>A0A3Q9GFI4</accession>
<dbReference type="GO" id="GO:0016740">
    <property type="term" value="F:transferase activity"/>
    <property type="evidence" value="ECO:0007669"/>
    <property type="project" value="UniProtKB-KW"/>
</dbReference>
<keyword evidence="2" id="KW-0808">Transferase</keyword>